<keyword evidence="4" id="KW-0574">Periplasm</keyword>
<dbReference type="InterPro" id="IPR052211">
    <property type="entry name" value="Cpx_auxiliary_protein"/>
</dbReference>
<dbReference type="PANTHER" id="PTHR38102">
    <property type="entry name" value="PERIPLASMIC CHAPERONE SPY"/>
    <property type="match status" value="1"/>
</dbReference>
<reference evidence="6" key="1">
    <citation type="submission" date="2021-11" db="EMBL/GenBank/DDBJ databases">
        <authorList>
            <person name="Rodrigo-Torres L."/>
            <person name="Arahal R. D."/>
            <person name="Lucena T."/>
        </authorList>
    </citation>
    <scope>NUCLEOTIDE SEQUENCE</scope>
    <source>
        <strain evidence="6">CECT 7928</strain>
    </source>
</reference>
<dbReference type="Pfam" id="PF07813">
    <property type="entry name" value="LTXXQ"/>
    <property type="match status" value="1"/>
</dbReference>
<evidence type="ECO:0000256" key="2">
    <source>
        <dbReference type="ARBA" id="ARBA00008441"/>
    </source>
</evidence>
<comment type="similarity">
    <text evidence="2">Belongs to the CpxP/Spy family.</text>
</comment>
<evidence type="ECO:0000256" key="4">
    <source>
        <dbReference type="ARBA" id="ARBA00022764"/>
    </source>
</evidence>
<gene>
    <name evidence="6" type="ORF">VMF7928_04216</name>
</gene>
<evidence type="ECO:0000313" key="6">
    <source>
        <dbReference type="EMBL" id="CAH0542809.1"/>
    </source>
</evidence>
<evidence type="ECO:0000256" key="1">
    <source>
        <dbReference type="ARBA" id="ARBA00004418"/>
    </source>
</evidence>
<feature type="chain" id="PRO_5045041984" evidence="5">
    <location>
        <begin position="26"/>
        <end position="153"/>
    </location>
</feature>
<evidence type="ECO:0000256" key="3">
    <source>
        <dbReference type="ARBA" id="ARBA00022729"/>
    </source>
</evidence>
<dbReference type="Proteomes" id="UP000838748">
    <property type="component" value="Unassembled WGS sequence"/>
</dbReference>
<evidence type="ECO:0000256" key="5">
    <source>
        <dbReference type="SAM" id="SignalP"/>
    </source>
</evidence>
<sequence>MKPTKMYISLFTALFVIPLSHNAYSANFGNSPALKNECGFGLDMDTFHKLDLTNKQKVQLANLELVDRNVIKEELVKGRKVRQAYRIEIQKLLLAKKLDERAANQLTHKMADSQAYLNLRVMEQQHAMFDLLTDKQKADYIQLENKKASQCRS</sequence>
<accession>A0ABM9A8Y2</accession>
<name>A0ABM9A8Y2_9VIBR</name>
<proteinExistence type="inferred from homology"/>
<comment type="subcellular location">
    <subcellularLocation>
        <location evidence="1">Periplasm</location>
    </subcellularLocation>
</comment>
<keyword evidence="7" id="KW-1185">Reference proteome</keyword>
<dbReference type="PANTHER" id="PTHR38102:SF1">
    <property type="entry name" value="PERIPLASMIC CHAPERONE SPY"/>
    <property type="match status" value="1"/>
</dbReference>
<feature type="signal peptide" evidence="5">
    <location>
        <begin position="1"/>
        <end position="25"/>
    </location>
</feature>
<dbReference type="Gene3D" id="1.20.120.1490">
    <property type="match status" value="1"/>
</dbReference>
<keyword evidence="3 5" id="KW-0732">Signal</keyword>
<dbReference type="RefSeq" id="WP_237363694.1">
    <property type="nucleotide sequence ID" value="NZ_CAKLDM010000003.1"/>
</dbReference>
<comment type="caution">
    <text evidence="6">The sequence shown here is derived from an EMBL/GenBank/DDBJ whole genome shotgun (WGS) entry which is preliminary data.</text>
</comment>
<dbReference type="InterPro" id="IPR012899">
    <property type="entry name" value="LTXXQ"/>
</dbReference>
<dbReference type="EMBL" id="CAKLDM010000003">
    <property type="protein sequence ID" value="CAH0542809.1"/>
    <property type="molecule type" value="Genomic_DNA"/>
</dbReference>
<evidence type="ECO:0000313" key="7">
    <source>
        <dbReference type="Proteomes" id="UP000838748"/>
    </source>
</evidence>
<protein>
    <submittedName>
        <fullName evidence="6">Uncharacterized protein</fullName>
    </submittedName>
</protein>
<organism evidence="6 7">
    <name type="scientific">Vibrio marisflavi CECT 7928</name>
    <dbReference type="NCBI Taxonomy" id="634439"/>
    <lineage>
        <taxon>Bacteria</taxon>
        <taxon>Pseudomonadati</taxon>
        <taxon>Pseudomonadota</taxon>
        <taxon>Gammaproteobacteria</taxon>
        <taxon>Vibrionales</taxon>
        <taxon>Vibrionaceae</taxon>
        <taxon>Vibrio</taxon>
    </lineage>
</organism>